<dbReference type="InterPro" id="IPR021514">
    <property type="entry name" value="DUF3176"/>
</dbReference>
<dbReference type="GO" id="GO:0016787">
    <property type="term" value="F:hydrolase activity"/>
    <property type="evidence" value="ECO:0007669"/>
    <property type="project" value="UniProtKB-KW"/>
</dbReference>
<name>A0A1B7YLA5_COLHI</name>
<keyword evidence="2" id="KW-0812">Transmembrane</keyword>
<protein>
    <submittedName>
        <fullName evidence="3">Carboxylic ester hydrolase</fullName>
    </submittedName>
</protein>
<sequence>MLSSLQWSAWGPQYWALSGSIVSFAAMVVLLARFDDEPIFAWQGITLNAVISILSVAMKAAVAFVISECLAQWKWVLFTREDRPLIDFDRIDSATRGPLGSLRILLGTKGAFVVKLGAVLTLLAVALDPLAQQIIQVREIVVYTQTNRNGGNGLPALNSGTESYSMGRAIRNQRPLLNSTLSEWSVTTDLPLSMQGAILNGISKPPSEVEQEALVQCPTSNCTWNQFSTVGICHRCNDVSSELRPVQDFGQVVVALANTTYATAKIPSTAFTLPNGHFIANIDGCPPYNGRFADCENEQSFGVYSDSRYTVTSYGTAIPSRTNTMKDIDTLIWSMSIIHPDMEALNNSVGFTPGEYDGGPKAGLKLWPDVPLKATECALYYCVKNIDSKIEGNRLVENIVEAKDASRDPESFQRYPELNNSLPETAITVEANGTLEFDKYWSAVGYSDLRLWFPDNKTQNYFRVSSGSVLAIGEHMQKLFRANLTGSSDQRDEIEKRLGRAAVGFNGASFGPYEELTMQATPPALNGLWAWTRHNVSSTFYALATTMTNEMRRNFRPGQNQQNGPDDSDGSQDGTMSIYGRVGRSTVLYHIRWPWIALHGLMIVSAIGFLSVTLSSSSFGGGGDVPLWKSSSLAAIRHGRDVGGVLGSSKTLGDMAGVARRVRVNLRGDDGGDEAKACIDRSAPGSQTEL</sequence>
<evidence type="ECO:0000313" key="4">
    <source>
        <dbReference type="Proteomes" id="UP000092177"/>
    </source>
</evidence>
<proteinExistence type="predicted"/>
<dbReference type="VEuPathDB" id="FungiDB:CH63R_05038"/>
<dbReference type="PANTHER" id="PTHR35394:SF5">
    <property type="entry name" value="DUF3176 DOMAIN-CONTAINING PROTEIN"/>
    <property type="match status" value="1"/>
</dbReference>
<organism evidence="3 4">
    <name type="scientific">Colletotrichum higginsianum (strain IMI 349063)</name>
    <name type="common">Crucifer anthracnose fungus</name>
    <dbReference type="NCBI Taxonomy" id="759273"/>
    <lineage>
        <taxon>Eukaryota</taxon>
        <taxon>Fungi</taxon>
        <taxon>Dikarya</taxon>
        <taxon>Ascomycota</taxon>
        <taxon>Pezizomycotina</taxon>
        <taxon>Sordariomycetes</taxon>
        <taxon>Hypocreomycetidae</taxon>
        <taxon>Glomerellales</taxon>
        <taxon>Glomerellaceae</taxon>
        <taxon>Colletotrichum</taxon>
        <taxon>Colletotrichum destructivum species complex</taxon>
    </lineage>
</organism>
<dbReference type="KEGG" id="chig:CH63R_05038"/>
<dbReference type="EMBL" id="LTAN01000003">
    <property type="protein sequence ID" value="OBR12742.1"/>
    <property type="molecule type" value="Genomic_DNA"/>
</dbReference>
<evidence type="ECO:0000313" key="3">
    <source>
        <dbReference type="EMBL" id="OBR12742.1"/>
    </source>
</evidence>
<feature type="compositionally biased region" description="Polar residues" evidence="1">
    <location>
        <begin position="557"/>
        <end position="575"/>
    </location>
</feature>
<keyword evidence="3" id="KW-0378">Hydrolase</keyword>
<dbReference type="OrthoDB" id="5376804at2759"/>
<feature type="region of interest" description="Disordered" evidence="1">
    <location>
        <begin position="554"/>
        <end position="576"/>
    </location>
</feature>
<dbReference type="RefSeq" id="XP_018161259.1">
    <property type="nucleotide sequence ID" value="XM_018300013.1"/>
</dbReference>
<keyword evidence="4" id="KW-1185">Reference proteome</keyword>
<keyword evidence="2" id="KW-0472">Membrane</keyword>
<gene>
    <name evidence="3" type="ORF">CH63R_05038</name>
</gene>
<dbReference type="AlphaFoldDB" id="A0A1B7YLA5"/>
<dbReference type="Proteomes" id="UP000092177">
    <property type="component" value="Chromosome 3"/>
</dbReference>
<evidence type="ECO:0000256" key="1">
    <source>
        <dbReference type="SAM" id="MobiDB-lite"/>
    </source>
</evidence>
<reference evidence="4" key="1">
    <citation type="journal article" date="2017" name="BMC Genomics">
        <title>Gapless genome assembly of Colletotrichum higginsianum reveals chromosome structure and association of transposable elements with secondary metabolite gene clusters.</title>
        <authorList>
            <person name="Dallery J.-F."/>
            <person name="Lapalu N."/>
            <person name="Zampounis A."/>
            <person name="Pigne S."/>
            <person name="Luyten I."/>
            <person name="Amselem J."/>
            <person name="Wittenberg A.H.J."/>
            <person name="Zhou S."/>
            <person name="de Queiroz M.V."/>
            <person name="Robin G.P."/>
            <person name="Auger A."/>
            <person name="Hainaut M."/>
            <person name="Henrissat B."/>
            <person name="Kim K.-T."/>
            <person name="Lee Y.-H."/>
            <person name="Lespinet O."/>
            <person name="Schwartz D.C."/>
            <person name="Thon M.R."/>
            <person name="O'Connell R.J."/>
        </authorList>
    </citation>
    <scope>NUCLEOTIDE SEQUENCE [LARGE SCALE GENOMIC DNA]</scope>
    <source>
        <strain evidence="4">IMI 349063</strain>
    </source>
</reference>
<dbReference type="PANTHER" id="PTHR35394">
    <property type="entry name" value="DUF3176 DOMAIN-CONTAINING PROTEIN"/>
    <property type="match status" value="1"/>
</dbReference>
<dbReference type="GeneID" id="28864120"/>
<feature type="transmembrane region" description="Helical" evidence="2">
    <location>
        <begin position="44"/>
        <end position="66"/>
    </location>
</feature>
<comment type="caution">
    <text evidence="3">The sequence shown here is derived from an EMBL/GenBank/DDBJ whole genome shotgun (WGS) entry which is preliminary data.</text>
</comment>
<dbReference type="Pfam" id="PF11374">
    <property type="entry name" value="DUF3176"/>
    <property type="match status" value="1"/>
</dbReference>
<evidence type="ECO:0000256" key="2">
    <source>
        <dbReference type="SAM" id="Phobius"/>
    </source>
</evidence>
<feature type="transmembrane region" description="Helical" evidence="2">
    <location>
        <begin position="12"/>
        <end position="32"/>
    </location>
</feature>
<accession>A0A1B7YLA5</accession>
<keyword evidence="2" id="KW-1133">Transmembrane helix</keyword>